<dbReference type="PANTHER" id="PTHR24291">
    <property type="entry name" value="CYTOCHROME P450 FAMILY 4"/>
    <property type="match status" value="1"/>
</dbReference>
<evidence type="ECO:0000313" key="8">
    <source>
        <dbReference type="EMBL" id="KXN68425.1"/>
    </source>
</evidence>
<evidence type="ECO:0000256" key="4">
    <source>
        <dbReference type="ARBA" id="ARBA00023002"/>
    </source>
</evidence>
<evidence type="ECO:0000256" key="5">
    <source>
        <dbReference type="ARBA" id="ARBA00023004"/>
    </source>
</evidence>
<name>A0A137P047_CONC2</name>
<feature type="binding site" description="axial binding residue" evidence="7">
    <location>
        <position position="433"/>
    </location>
    <ligand>
        <name>heme</name>
        <dbReference type="ChEBI" id="CHEBI:30413"/>
    </ligand>
    <ligandPart>
        <name>Fe</name>
        <dbReference type="ChEBI" id="CHEBI:18248"/>
    </ligandPart>
</feature>
<comment type="similarity">
    <text evidence="1">Belongs to the cytochrome P450 family.</text>
</comment>
<accession>A0A137P047</accession>
<dbReference type="SUPFAM" id="SSF48264">
    <property type="entry name" value="Cytochrome P450"/>
    <property type="match status" value="1"/>
</dbReference>
<dbReference type="OMA" id="HETHKVE"/>
<dbReference type="InterPro" id="IPR036396">
    <property type="entry name" value="Cyt_P450_sf"/>
</dbReference>
<dbReference type="PANTHER" id="PTHR24291:SF50">
    <property type="entry name" value="BIFUNCTIONAL ALBAFLAVENONE MONOOXYGENASE_TERPENE SYNTHASE"/>
    <property type="match status" value="1"/>
</dbReference>
<evidence type="ECO:0000256" key="6">
    <source>
        <dbReference type="ARBA" id="ARBA00023033"/>
    </source>
</evidence>
<dbReference type="GO" id="GO:0016705">
    <property type="term" value="F:oxidoreductase activity, acting on paired donors, with incorporation or reduction of molecular oxygen"/>
    <property type="evidence" value="ECO:0007669"/>
    <property type="project" value="InterPro"/>
</dbReference>
<keyword evidence="6" id="KW-0503">Monooxygenase</keyword>
<protein>
    <submittedName>
        <fullName evidence="8">Cytochrome P450</fullName>
    </submittedName>
</protein>
<evidence type="ECO:0000256" key="2">
    <source>
        <dbReference type="ARBA" id="ARBA00022617"/>
    </source>
</evidence>
<dbReference type="Proteomes" id="UP000070444">
    <property type="component" value="Unassembled WGS sequence"/>
</dbReference>
<reference evidence="8 9" key="1">
    <citation type="journal article" date="2015" name="Genome Biol. Evol.">
        <title>Phylogenomic analyses indicate that early fungi evolved digesting cell walls of algal ancestors of land plants.</title>
        <authorList>
            <person name="Chang Y."/>
            <person name="Wang S."/>
            <person name="Sekimoto S."/>
            <person name="Aerts A.L."/>
            <person name="Choi C."/>
            <person name="Clum A."/>
            <person name="LaButti K.M."/>
            <person name="Lindquist E.A."/>
            <person name="Yee Ngan C."/>
            <person name="Ohm R.A."/>
            <person name="Salamov A.A."/>
            <person name="Grigoriev I.V."/>
            <person name="Spatafora J.W."/>
            <person name="Berbee M.L."/>
        </authorList>
    </citation>
    <scope>NUCLEOTIDE SEQUENCE [LARGE SCALE GENOMIC DNA]</scope>
    <source>
        <strain evidence="8 9">NRRL 28638</strain>
    </source>
</reference>
<dbReference type="Pfam" id="PF00067">
    <property type="entry name" value="p450"/>
    <property type="match status" value="1"/>
</dbReference>
<dbReference type="InterPro" id="IPR050196">
    <property type="entry name" value="Cytochrome_P450_Monoox"/>
</dbReference>
<dbReference type="PRINTS" id="PR00463">
    <property type="entry name" value="EP450I"/>
</dbReference>
<dbReference type="PRINTS" id="PR00385">
    <property type="entry name" value="P450"/>
</dbReference>
<dbReference type="OrthoDB" id="1470350at2759"/>
<dbReference type="GO" id="GO:0004497">
    <property type="term" value="F:monooxygenase activity"/>
    <property type="evidence" value="ECO:0007669"/>
    <property type="project" value="UniProtKB-KW"/>
</dbReference>
<dbReference type="GO" id="GO:0020037">
    <property type="term" value="F:heme binding"/>
    <property type="evidence" value="ECO:0007669"/>
    <property type="project" value="InterPro"/>
</dbReference>
<gene>
    <name evidence="8" type="ORF">CONCODRAFT_104896</name>
</gene>
<evidence type="ECO:0000256" key="1">
    <source>
        <dbReference type="ARBA" id="ARBA00010617"/>
    </source>
</evidence>
<dbReference type="GO" id="GO:0005506">
    <property type="term" value="F:iron ion binding"/>
    <property type="evidence" value="ECO:0007669"/>
    <property type="project" value="InterPro"/>
</dbReference>
<dbReference type="STRING" id="796925.A0A137P047"/>
<keyword evidence="4" id="KW-0560">Oxidoreductase</keyword>
<dbReference type="Gene3D" id="1.10.630.10">
    <property type="entry name" value="Cytochrome P450"/>
    <property type="match status" value="1"/>
</dbReference>
<dbReference type="InterPro" id="IPR002401">
    <property type="entry name" value="Cyt_P450_E_grp-I"/>
</dbReference>
<keyword evidence="9" id="KW-1185">Reference proteome</keyword>
<comment type="cofactor">
    <cofactor evidence="7">
        <name>heme</name>
        <dbReference type="ChEBI" id="CHEBI:30413"/>
    </cofactor>
</comment>
<evidence type="ECO:0000256" key="3">
    <source>
        <dbReference type="ARBA" id="ARBA00022723"/>
    </source>
</evidence>
<sequence length="489" mass="56763">MLKYLGTTLIAYISYKVYNWTSCPEEIKHLPALRYWAFFHFVFSKDSFDDKCRKDFQPMFDKYGVVRAFTPFGWGVFIGDPKLCKEAAALVDVFPKQDLKNAPISGLLMKYFGRSQVISNNGDEWKRHRKVINPIFNQTWNTELFGDCAKDVISEWEKHVGDEIKVRDIIQKMTLDVFGRAIFDVNFNAVKGNESRLYVLYNSIIGQAFGQVLYLFAPFMEHVPFFRRPKLSKEIDEYYELIEEMIAEKKRQIQEGSTRSKDLITAFIESNEKEGEFKLTTDEIKHNINAFISAGHDTTSNTLTTALYYLARYPETQEKLRAEILEALDNPTELVTPTIDQLKRIPYLDMTIKESMRILTTAANVQRDTVKTHTLSNGLTIPKGTQIFFHLWGIHNNASAFPNPEKFNPERFSDIHNQESRNWQPFMTGPRSCIGMTLSLMEQRVTIAMLLQKFEFIIQKENPNYEKLFITPMGLVHPKDLTLTVKLRD</sequence>
<evidence type="ECO:0000256" key="7">
    <source>
        <dbReference type="PIRSR" id="PIRSR602401-1"/>
    </source>
</evidence>
<keyword evidence="5 7" id="KW-0408">Iron</keyword>
<keyword evidence="2 7" id="KW-0349">Heme</keyword>
<dbReference type="AlphaFoldDB" id="A0A137P047"/>
<dbReference type="InterPro" id="IPR001128">
    <property type="entry name" value="Cyt_P450"/>
</dbReference>
<dbReference type="EMBL" id="KQ964576">
    <property type="protein sequence ID" value="KXN68425.1"/>
    <property type="molecule type" value="Genomic_DNA"/>
</dbReference>
<organism evidence="8 9">
    <name type="scientific">Conidiobolus coronatus (strain ATCC 28846 / CBS 209.66 / NRRL 28638)</name>
    <name type="common">Delacroixia coronata</name>
    <dbReference type="NCBI Taxonomy" id="796925"/>
    <lineage>
        <taxon>Eukaryota</taxon>
        <taxon>Fungi</taxon>
        <taxon>Fungi incertae sedis</taxon>
        <taxon>Zoopagomycota</taxon>
        <taxon>Entomophthoromycotina</taxon>
        <taxon>Entomophthoromycetes</taxon>
        <taxon>Entomophthorales</taxon>
        <taxon>Ancylistaceae</taxon>
        <taxon>Conidiobolus</taxon>
    </lineage>
</organism>
<keyword evidence="3 7" id="KW-0479">Metal-binding</keyword>
<proteinExistence type="inferred from homology"/>
<evidence type="ECO:0000313" key="9">
    <source>
        <dbReference type="Proteomes" id="UP000070444"/>
    </source>
</evidence>